<dbReference type="InterPro" id="IPR058600">
    <property type="entry name" value="YhjD-like"/>
</dbReference>
<organism evidence="1 2">
    <name type="scientific">Alkalihalobacterium chitinilyticum</name>
    <dbReference type="NCBI Taxonomy" id="2980103"/>
    <lineage>
        <taxon>Bacteria</taxon>
        <taxon>Bacillati</taxon>
        <taxon>Bacillota</taxon>
        <taxon>Bacilli</taxon>
        <taxon>Bacillales</taxon>
        <taxon>Bacillaceae</taxon>
        <taxon>Alkalihalobacterium</taxon>
    </lineage>
</organism>
<dbReference type="RefSeq" id="WP_275117135.1">
    <property type="nucleotide sequence ID" value="NZ_JAOTPO010000002.1"/>
</dbReference>
<name>A0ABT5VAK2_9BACI</name>
<gene>
    <name evidence="1" type="ORF">N7Z68_03840</name>
</gene>
<accession>A0ABT5VAK2</accession>
<reference evidence="1" key="1">
    <citation type="submission" date="2024-05" db="EMBL/GenBank/DDBJ databases">
        <title>Alkalihalobacillus sp. strain MEB203 novel alkaliphilic bacterium from Lonar Lake, India.</title>
        <authorList>
            <person name="Joshi A."/>
            <person name="Thite S."/>
            <person name="Mengade P."/>
        </authorList>
    </citation>
    <scope>NUCLEOTIDE SEQUENCE</scope>
    <source>
        <strain evidence="1">MEB 203</strain>
    </source>
</reference>
<comment type="caution">
    <text evidence="1">The sequence shown here is derived from an EMBL/GenBank/DDBJ whole genome shotgun (WGS) entry which is preliminary data.</text>
</comment>
<keyword evidence="2" id="KW-1185">Reference proteome</keyword>
<sequence length="118" mass="13705">MMITTDEQKAIHHYVLLTIARKALEKDLERLKALPLKLQPSYLTLTTTVLDQLSKELGVIKRYMKQNELQVHPGKNDGTFSHYNYFCRGYEGQNHYLNVNLKNQVTEYITNCFANGVK</sequence>
<protein>
    <submittedName>
        <fullName evidence="1">Uncharacterized protein</fullName>
    </submittedName>
</protein>
<evidence type="ECO:0000313" key="2">
    <source>
        <dbReference type="Proteomes" id="UP001148125"/>
    </source>
</evidence>
<dbReference type="Proteomes" id="UP001148125">
    <property type="component" value="Unassembled WGS sequence"/>
</dbReference>
<dbReference type="EMBL" id="JAOTPO010000002">
    <property type="protein sequence ID" value="MDE5412504.1"/>
    <property type="molecule type" value="Genomic_DNA"/>
</dbReference>
<dbReference type="Pfam" id="PF26325">
    <property type="entry name" value="YhjD"/>
    <property type="match status" value="1"/>
</dbReference>
<evidence type="ECO:0000313" key="1">
    <source>
        <dbReference type="EMBL" id="MDE5412504.1"/>
    </source>
</evidence>
<proteinExistence type="predicted"/>